<dbReference type="GO" id="GO:0016853">
    <property type="term" value="F:isomerase activity"/>
    <property type="evidence" value="ECO:0007669"/>
    <property type="project" value="UniProtKB-KW"/>
</dbReference>
<dbReference type="STRING" id="990268.JCM19235_3116"/>
<comment type="caution">
    <text evidence="1">The sequence shown here is derived from an EMBL/GenBank/DDBJ whole genome shotgun (WGS) entry which is preliminary data.</text>
</comment>
<dbReference type="Gene3D" id="3.40.50.720">
    <property type="entry name" value="NAD(P)-binding Rossmann-like Domain"/>
    <property type="match status" value="1"/>
</dbReference>
<evidence type="ECO:0000313" key="2">
    <source>
        <dbReference type="Proteomes" id="UP000029228"/>
    </source>
</evidence>
<reference evidence="1 2" key="1">
    <citation type="submission" date="2014-09" db="EMBL/GenBank/DDBJ databases">
        <title>Vibrio maritimus JCM 19235. (C45) whole genome shotgun sequence.</title>
        <authorList>
            <person name="Sawabe T."/>
            <person name="Meirelles P."/>
            <person name="Nakanishi M."/>
            <person name="Sayaka M."/>
            <person name="Hattori M."/>
            <person name="Ohkuma M."/>
        </authorList>
    </citation>
    <scope>NUCLEOTIDE SEQUENCE [LARGE SCALE GENOMIC DNA]</scope>
    <source>
        <strain evidence="2">JCM19235</strain>
    </source>
</reference>
<dbReference type="AlphaFoldDB" id="A0A090S4S8"/>
<gene>
    <name evidence="1" type="ORF">JCM19235_3116</name>
</gene>
<keyword evidence="1" id="KW-0413">Isomerase</keyword>
<dbReference type="EMBL" id="BBMR01000014">
    <property type="protein sequence ID" value="GAL22536.1"/>
    <property type="molecule type" value="Genomic_DNA"/>
</dbReference>
<reference evidence="1 2" key="2">
    <citation type="submission" date="2014-09" db="EMBL/GenBank/DDBJ databases">
        <authorList>
            <consortium name="NBRP consortium"/>
            <person name="Sawabe T."/>
            <person name="Meirelles P."/>
            <person name="Nakanishi M."/>
            <person name="Sayaka M."/>
            <person name="Hattori M."/>
            <person name="Ohkuma M."/>
        </authorList>
    </citation>
    <scope>NUCLEOTIDE SEQUENCE [LARGE SCALE GENOMIC DNA]</scope>
    <source>
        <strain evidence="2">JCM19235</strain>
    </source>
</reference>
<accession>A0A090S4S8</accession>
<organism evidence="1 2">
    <name type="scientific">Vibrio maritimus</name>
    <dbReference type="NCBI Taxonomy" id="990268"/>
    <lineage>
        <taxon>Bacteria</taxon>
        <taxon>Pseudomonadati</taxon>
        <taxon>Pseudomonadota</taxon>
        <taxon>Gammaproteobacteria</taxon>
        <taxon>Vibrionales</taxon>
        <taxon>Vibrionaceae</taxon>
        <taxon>Vibrio</taxon>
    </lineage>
</organism>
<proteinExistence type="predicted"/>
<name>A0A090S4S8_9VIBR</name>
<keyword evidence="1" id="KW-0560">Oxidoreductase</keyword>
<dbReference type="GO" id="GO:0004455">
    <property type="term" value="F:ketol-acid reductoisomerase activity"/>
    <property type="evidence" value="ECO:0007669"/>
    <property type="project" value="UniProtKB-EC"/>
</dbReference>
<dbReference type="EC" id="1.1.1.86" evidence="1"/>
<sequence length="39" mass="4660">MANYFNTLNLREQLDQLGRCRFMDRSEFASEADYLKGKK</sequence>
<dbReference type="Proteomes" id="UP000029228">
    <property type="component" value="Unassembled WGS sequence"/>
</dbReference>
<keyword evidence="2" id="KW-1185">Reference proteome</keyword>
<protein>
    <submittedName>
        <fullName evidence="1">Ketol-acid reductoisomerase</fullName>
        <ecNumber evidence="1">1.1.1.86</ecNumber>
    </submittedName>
</protein>
<evidence type="ECO:0000313" key="1">
    <source>
        <dbReference type="EMBL" id="GAL22536.1"/>
    </source>
</evidence>